<keyword evidence="1" id="KW-0732">Signal</keyword>
<sequence>MVNFAFVAPLLAVASAATVYTFDPTTAGGVSGFISVAHSAQGATIQADLDVSRAKWDELTKVDGNCTGPISTFKWHIHTLWTNKAASGFLGDCGLVPAGNHYDPDFACGPNSEHVKEDKCKPITPSYKCTPETYASKPASCERGDLSGKVGAFNAVNGKIQATFTDPYYPAAAEETPQWNLMLHAVCGANTPRFICATGRTAC</sequence>
<protein>
    <submittedName>
        <fullName evidence="2">Secreted protein</fullName>
    </submittedName>
</protein>
<evidence type="ECO:0000313" key="2">
    <source>
        <dbReference type="EMBL" id="AIG55802.1"/>
    </source>
</evidence>
<dbReference type="GO" id="GO:0006801">
    <property type="term" value="P:superoxide metabolic process"/>
    <property type="evidence" value="ECO:0007669"/>
    <property type="project" value="InterPro"/>
</dbReference>
<dbReference type="Proteomes" id="UP000243579">
    <property type="component" value="Unassembled WGS sequence"/>
</dbReference>
<reference evidence="2 4" key="1">
    <citation type="journal article" date="2014" name="Genome Biol. Evol.">
        <title>The secreted proteins of Achlya hypogyna and Thraustotheca clavata identify the ancestral oomycete secretome and reveal gene acquisitions by horizontal gene transfer.</title>
        <authorList>
            <person name="Misner I."/>
            <person name="Blouin N."/>
            <person name="Leonard G."/>
            <person name="Richards T.A."/>
            <person name="Lane C.E."/>
        </authorList>
    </citation>
    <scope>NUCLEOTIDE SEQUENCE</scope>
    <source>
        <strain evidence="2 4">ATCC 48635</strain>
    </source>
</reference>
<organism evidence="2">
    <name type="scientific">Achlya hypogyna</name>
    <name type="common">Oomycete</name>
    <name type="synonym">Protoachlya hypogyna</name>
    <dbReference type="NCBI Taxonomy" id="1202772"/>
    <lineage>
        <taxon>Eukaryota</taxon>
        <taxon>Sar</taxon>
        <taxon>Stramenopiles</taxon>
        <taxon>Oomycota</taxon>
        <taxon>Saprolegniomycetes</taxon>
        <taxon>Saprolegniales</taxon>
        <taxon>Achlyaceae</taxon>
        <taxon>Achlya</taxon>
    </lineage>
</organism>
<dbReference type="GO" id="GO:0046872">
    <property type="term" value="F:metal ion binding"/>
    <property type="evidence" value="ECO:0007669"/>
    <property type="project" value="InterPro"/>
</dbReference>
<dbReference type="STRING" id="1202772.A0A0A7CLN5"/>
<dbReference type="EMBL" id="KM038341">
    <property type="protein sequence ID" value="AIG55802.1"/>
    <property type="molecule type" value="Genomic_DNA"/>
</dbReference>
<feature type="chain" id="PRO_5002037985" evidence="1">
    <location>
        <begin position="17"/>
        <end position="203"/>
    </location>
</feature>
<dbReference type="EMBL" id="JNBR01000334">
    <property type="protein sequence ID" value="OQR95145.1"/>
    <property type="molecule type" value="Genomic_DNA"/>
</dbReference>
<feature type="signal peptide" evidence="1">
    <location>
        <begin position="1"/>
        <end position="16"/>
    </location>
</feature>
<keyword evidence="4" id="KW-1185">Reference proteome</keyword>
<accession>A0A0A7CLN5</accession>
<dbReference type="SUPFAM" id="SSF49329">
    <property type="entry name" value="Cu,Zn superoxide dismutase-like"/>
    <property type="match status" value="1"/>
</dbReference>
<gene>
    <name evidence="3" type="ORF">ACHHYP_00376</name>
</gene>
<dbReference type="InterPro" id="IPR036423">
    <property type="entry name" value="SOD-like_Cu/Zn_dom_sf"/>
</dbReference>
<proteinExistence type="predicted"/>
<name>A0A0A7CLN5_ACHHY</name>
<dbReference type="AlphaFoldDB" id="A0A0A7CLN5"/>
<evidence type="ECO:0000313" key="4">
    <source>
        <dbReference type="Proteomes" id="UP000243579"/>
    </source>
</evidence>
<dbReference type="OrthoDB" id="159229at2759"/>
<evidence type="ECO:0000256" key="1">
    <source>
        <dbReference type="SAM" id="SignalP"/>
    </source>
</evidence>
<evidence type="ECO:0000313" key="3">
    <source>
        <dbReference type="EMBL" id="OQR95145.1"/>
    </source>
</evidence>
<dbReference type="Gene3D" id="2.60.40.200">
    <property type="entry name" value="Superoxide dismutase, copper/zinc binding domain"/>
    <property type="match status" value="1"/>
</dbReference>